<dbReference type="Gene3D" id="1.10.150.130">
    <property type="match status" value="1"/>
</dbReference>
<dbReference type="InterPro" id="IPR013762">
    <property type="entry name" value="Integrase-like_cat_sf"/>
</dbReference>
<dbReference type="SUPFAM" id="SSF47823">
    <property type="entry name" value="lambda integrase-like, N-terminal domain"/>
    <property type="match status" value="1"/>
</dbReference>
<name>A0A0N0S580_9ACTN</name>
<gene>
    <name evidence="5" type="ORF">ADK41_26670</name>
</gene>
<dbReference type="InterPro" id="IPR052925">
    <property type="entry name" value="Phage_Integrase-like_Recomb"/>
</dbReference>
<dbReference type="EMBL" id="LGCN01000219">
    <property type="protein sequence ID" value="KOT34202.1"/>
    <property type="molecule type" value="Genomic_DNA"/>
</dbReference>
<dbReference type="InterPro" id="IPR011010">
    <property type="entry name" value="DNA_brk_join_enz"/>
</dbReference>
<dbReference type="PROSITE" id="PS51898">
    <property type="entry name" value="TYR_RECOMBINASE"/>
    <property type="match status" value="1"/>
</dbReference>
<evidence type="ECO:0000256" key="1">
    <source>
        <dbReference type="ARBA" id="ARBA00023125"/>
    </source>
</evidence>
<comment type="caution">
    <text evidence="5">The sequence shown here is derived from an EMBL/GenBank/DDBJ whole genome shotgun (WGS) entry which is preliminary data.</text>
</comment>
<evidence type="ECO:0000313" key="6">
    <source>
        <dbReference type="Proteomes" id="UP000037773"/>
    </source>
</evidence>
<feature type="region of interest" description="Disordered" evidence="3">
    <location>
        <begin position="343"/>
        <end position="365"/>
    </location>
</feature>
<evidence type="ECO:0000259" key="4">
    <source>
        <dbReference type="PROSITE" id="PS51898"/>
    </source>
</evidence>
<protein>
    <recommendedName>
        <fullName evidence="4">Tyr recombinase domain-containing protein</fullName>
    </recommendedName>
</protein>
<dbReference type="PANTHER" id="PTHR34605">
    <property type="entry name" value="PHAGE_INTEGRASE DOMAIN-CONTAINING PROTEIN"/>
    <property type="match status" value="1"/>
</dbReference>
<evidence type="ECO:0000256" key="3">
    <source>
        <dbReference type="SAM" id="MobiDB-lite"/>
    </source>
</evidence>
<dbReference type="GO" id="GO:0015074">
    <property type="term" value="P:DNA integration"/>
    <property type="evidence" value="ECO:0007669"/>
    <property type="project" value="InterPro"/>
</dbReference>
<dbReference type="InterPro" id="IPR002104">
    <property type="entry name" value="Integrase_catalytic"/>
</dbReference>
<keyword evidence="2" id="KW-0233">DNA recombination</keyword>
<dbReference type="Proteomes" id="UP000037773">
    <property type="component" value="Unassembled WGS sequence"/>
</dbReference>
<keyword evidence="6" id="KW-1185">Reference proteome</keyword>
<dbReference type="PATRIC" id="fig|36816.3.peg.5770"/>
<dbReference type="GO" id="GO:0003677">
    <property type="term" value="F:DNA binding"/>
    <property type="evidence" value="ECO:0007669"/>
    <property type="project" value="UniProtKB-KW"/>
</dbReference>
<dbReference type="AlphaFoldDB" id="A0A0N0S580"/>
<dbReference type="CDD" id="cd00799">
    <property type="entry name" value="INT_Cre_C"/>
    <property type="match status" value="1"/>
</dbReference>
<feature type="domain" description="Tyr recombinase" evidence="4">
    <location>
        <begin position="172"/>
        <end position="384"/>
    </location>
</feature>
<dbReference type="GO" id="GO:0006310">
    <property type="term" value="P:DNA recombination"/>
    <property type="evidence" value="ECO:0007669"/>
    <property type="project" value="UniProtKB-KW"/>
</dbReference>
<sequence>MTEGHVADSSAVEVVDAELVDRDEARALPVPAEAPAPRPLVDRHTLLRPNAPIPTTADQPVYTEADFRISQETAGLIDGAPPANTSRTYGSALGQFTTWCAQNGRVPMPCTTATFVEYVGHLVQRDLAPPSVQVHMSAIRSAHPDGQQPGTKEARQILRKHARDWARRRAPRKAPPIRTAALSAMVATCTATDDRARPKALRDAALLTLGWGMLSRRSELANLLIEHLVVEDDGVTVRVAFSKTDQAAHGEDTFVPADPDDPSLCPVVRVRAWLEELRRHGITSGPLFRHITRGGTIRPRSGPRGDFLSPDAVGNIVKTRARLAGVKAPGGRAVTAHGLRRGPAQEISEAGGDPTAQGRWKPGSPTVRKHYIEPARGKTDNPLHAVRVKSRVQKAT</sequence>
<dbReference type="SUPFAM" id="SSF56349">
    <property type="entry name" value="DNA breaking-rejoining enzymes"/>
    <property type="match status" value="1"/>
</dbReference>
<organism evidence="5 6">
    <name type="scientific">Streptomyces caelestis</name>
    <dbReference type="NCBI Taxonomy" id="36816"/>
    <lineage>
        <taxon>Bacteria</taxon>
        <taxon>Bacillati</taxon>
        <taxon>Actinomycetota</taxon>
        <taxon>Actinomycetes</taxon>
        <taxon>Kitasatosporales</taxon>
        <taxon>Streptomycetaceae</taxon>
        <taxon>Streptomyces</taxon>
    </lineage>
</organism>
<dbReference type="PANTHER" id="PTHR34605:SF4">
    <property type="entry name" value="DNA ADENINE METHYLTRANSFERASE"/>
    <property type="match status" value="1"/>
</dbReference>
<evidence type="ECO:0000313" key="5">
    <source>
        <dbReference type="EMBL" id="KOT34202.1"/>
    </source>
</evidence>
<accession>A0A0N0S580</accession>
<proteinExistence type="predicted"/>
<keyword evidence="1" id="KW-0238">DNA-binding</keyword>
<reference evidence="5 6" key="1">
    <citation type="submission" date="2015-07" db="EMBL/GenBank/DDBJ databases">
        <authorList>
            <person name="Noorani M."/>
        </authorList>
    </citation>
    <scope>NUCLEOTIDE SEQUENCE [LARGE SCALE GENOMIC DNA]</scope>
    <source>
        <strain evidence="5 6">NRRL B-24567</strain>
    </source>
</reference>
<dbReference type="Gene3D" id="1.10.443.10">
    <property type="entry name" value="Intergrase catalytic core"/>
    <property type="match status" value="1"/>
</dbReference>
<evidence type="ECO:0000256" key="2">
    <source>
        <dbReference type="ARBA" id="ARBA00023172"/>
    </source>
</evidence>
<dbReference type="InterPro" id="IPR010998">
    <property type="entry name" value="Integrase_recombinase_N"/>
</dbReference>